<evidence type="ECO:0000256" key="2">
    <source>
        <dbReference type="SAM" id="MobiDB-lite"/>
    </source>
</evidence>
<dbReference type="Proteomes" id="UP001274830">
    <property type="component" value="Unassembled WGS sequence"/>
</dbReference>
<evidence type="ECO:0000313" key="4">
    <source>
        <dbReference type="EMBL" id="KAK3671429.1"/>
    </source>
</evidence>
<dbReference type="AlphaFoldDB" id="A0AAE0WIW7"/>
<sequence length="444" mass="49449">MTPTAATLIAFRSIVRSSLLATPSHPARRLLQGGGLHVKPASRRAISASAVRHQDDKPAKPAKRKAARTETSTSLKRVLIEAQRSRAVLGHGKRAHVNPNLETKDVTAFCAAETYNISVASDVFKQQGFNRDPLQTGLYPQVLHVQTENIVERDSTTGARSERGVGDVFVFPSGTVVAWNVPEALVYKMVEQWLPKAAENGHLDKLEVEDMEYLEDPSRDSSKIVGDTIILGTNASGSMADVKTSNSMAAEDDPAHQRHETDTVLAKIAFSSALARSTKLAVLENLLSNYFTTTRSIPTTLSAGSRLRFSRAFILKKTGELLSIRAQLNLYSELTDSLPDLFWDSPHELGLENYYEQVGRALDVGIRIKVLNERMDYASEIAAVLRERLSEKHSTELEWLIIFLISVEVAFEIMRLWRESKEKNDPETTEALLHEYLQKQLTKQ</sequence>
<organism evidence="4 5">
    <name type="scientific">Recurvomyces mirabilis</name>
    <dbReference type="NCBI Taxonomy" id="574656"/>
    <lineage>
        <taxon>Eukaryota</taxon>
        <taxon>Fungi</taxon>
        <taxon>Dikarya</taxon>
        <taxon>Ascomycota</taxon>
        <taxon>Pezizomycotina</taxon>
        <taxon>Dothideomycetes</taxon>
        <taxon>Dothideomycetidae</taxon>
        <taxon>Mycosphaerellales</taxon>
        <taxon>Teratosphaeriaceae</taxon>
        <taxon>Recurvomyces</taxon>
    </lineage>
</organism>
<comment type="caution">
    <text evidence="4">The sequence shown here is derived from an EMBL/GenBank/DDBJ whole genome shotgun (WGS) entry which is preliminary data.</text>
</comment>
<dbReference type="InterPro" id="IPR051624">
    <property type="entry name" value="RMD1/Sad1-interacting"/>
</dbReference>
<dbReference type="GO" id="GO:0005739">
    <property type="term" value="C:mitochondrion"/>
    <property type="evidence" value="ECO:0007669"/>
    <property type="project" value="UniProtKB-ARBA"/>
</dbReference>
<gene>
    <name evidence="4" type="ORF">LTR78_008707</name>
</gene>
<dbReference type="InterPro" id="IPR003734">
    <property type="entry name" value="DUF155"/>
</dbReference>
<proteinExistence type="inferred from homology"/>
<accession>A0AAE0WIW7</accession>
<dbReference type="EMBL" id="JAUTXT010000043">
    <property type="protein sequence ID" value="KAK3671429.1"/>
    <property type="molecule type" value="Genomic_DNA"/>
</dbReference>
<evidence type="ECO:0000256" key="1">
    <source>
        <dbReference type="ARBA" id="ARBA00008306"/>
    </source>
</evidence>
<evidence type="ECO:0000259" key="3">
    <source>
        <dbReference type="Pfam" id="PF02582"/>
    </source>
</evidence>
<evidence type="ECO:0000313" key="5">
    <source>
        <dbReference type="Proteomes" id="UP001274830"/>
    </source>
</evidence>
<protein>
    <recommendedName>
        <fullName evidence="3">DUF155 domain-containing protein</fullName>
    </recommendedName>
</protein>
<feature type="domain" description="DUF155" evidence="3">
    <location>
        <begin position="168"/>
        <end position="372"/>
    </location>
</feature>
<dbReference type="PANTHER" id="PTHR16255">
    <property type="entry name" value="REQUIRED FOR MEIOTIC NUCLEAR DIVISION PROTEIN 1 HOMOLOG"/>
    <property type="match status" value="1"/>
</dbReference>
<reference evidence="4" key="1">
    <citation type="submission" date="2023-07" db="EMBL/GenBank/DDBJ databases">
        <title>Black Yeasts Isolated from many extreme environments.</title>
        <authorList>
            <person name="Coleine C."/>
            <person name="Stajich J.E."/>
            <person name="Selbmann L."/>
        </authorList>
    </citation>
    <scope>NUCLEOTIDE SEQUENCE</scope>
    <source>
        <strain evidence="4">CCFEE 5485</strain>
    </source>
</reference>
<comment type="similarity">
    <text evidence="1">Belongs to the RMD1/sif2 family.</text>
</comment>
<name>A0AAE0WIW7_9PEZI</name>
<keyword evidence="5" id="KW-1185">Reference proteome</keyword>
<dbReference type="PANTHER" id="PTHR16255:SF1">
    <property type="entry name" value="REQUIRED FOR MEIOTIC NUCLEAR DIVISION PROTEIN 1 HOMOLOG"/>
    <property type="match status" value="1"/>
</dbReference>
<feature type="region of interest" description="Disordered" evidence="2">
    <location>
        <begin position="47"/>
        <end position="73"/>
    </location>
</feature>
<dbReference type="Pfam" id="PF02582">
    <property type="entry name" value="DUF155"/>
    <property type="match status" value="1"/>
</dbReference>
<dbReference type="GO" id="GO:0070131">
    <property type="term" value="P:positive regulation of mitochondrial translation"/>
    <property type="evidence" value="ECO:0007669"/>
    <property type="project" value="TreeGrafter"/>
</dbReference>